<comment type="caution">
    <text evidence="2">The sequence shown here is derived from an EMBL/GenBank/DDBJ whole genome shotgun (WGS) entry which is preliminary data.</text>
</comment>
<dbReference type="EMBL" id="QTTY01000002">
    <property type="protein sequence ID" value="REF40760.1"/>
    <property type="molecule type" value="Genomic_DNA"/>
</dbReference>
<accession>A0A3D9VKN6</accession>
<proteinExistence type="predicted"/>
<gene>
    <name evidence="2" type="ORF">DET55_102132</name>
</gene>
<evidence type="ECO:0000313" key="3">
    <source>
        <dbReference type="Proteomes" id="UP000256530"/>
    </source>
</evidence>
<name>A0A3D9VKN6_BACMY</name>
<evidence type="ECO:0000256" key="1">
    <source>
        <dbReference type="SAM" id="MobiDB-lite"/>
    </source>
</evidence>
<dbReference type="AlphaFoldDB" id="A0A3D9VKN6"/>
<evidence type="ECO:0000313" key="2">
    <source>
        <dbReference type="EMBL" id="REF40760.1"/>
    </source>
</evidence>
<sequence>MKAQKNKSKHTHNVNPQGLSVKGTLDSVIYATEGVNDSYKGHAAGLLRQGNPSVMNTYRKNKNAIDFLKQQRDQLNN</sequence>
<feature type="compositionally biased region" description="Basic residues" evidence="1">
    <location>
        <begin position="1"/>
        <end position="12"/>
    </location>
</feature>
<dbReference type="RefSeq" id="WP_113935678.1">
    <property type="nucleotide sequence ID" value="NZ_QTTY01000002.1"/>
</dbReference>
<organism evidence="2 3">
    <name type="scientific">Bacillus mycoides</name>
    <dbReference type="NCBI Taxonomy" id="1405"/>
    <lineage>
        <taxon>Bacteria</taxon>
        <taxon>Bacillati</taxon>
        <taxon>Bacillota</taxon>
        <taxon>Bacilli</taxon>
        <taxon>Bacillales</taxon>
        <taxon>Bacillaceae</taxon>
        <taxon>Bacillus</taxon>
        <taxon>Bacillus cereus group</taxon>
    </lineage>
</organism>
<reference evidence="2 3" key="1">
    <citation type="submission" date="2018-08" db="EMBL/GenBank/DDBJ databases">
        <title>Freshwater and sediment microbial communities from various areas in North America, analyzing microbe dynamics in response to fracking.</title>
        <authorList>
            <person name="Lamendella R."/>
        </authorList>
    </citation>
    <scope>NUCLEOTIDE SEQUENCE [LARGE SCALE GENOMIC DNA]</scope>
    <source>
        <strain evidence="2 3">DB-1</strain>
    </source>
</reference>
<feature type="region of interest" description="Disordered" evidence="1">
    <location>
        <begin position="1"/>
        <end position="20"/>
    </location>
</feature>
<protein>
    <submittedName>
        <fullName evidence="2">Uncharacterized protein</fullName>
    </submittedName>
</protein>
<dbReference type="Proteomes" id="UP000256530">
    <property type="component" value="Unassembled WGS sequence"/>
</dbReference>